<proteinExistence type="predicted"/>
<dbReference type="InterPro" id="IPR047676">
    <property type="entry name" value="FxLYD_dom"/>
</dbReference>
<organism evidence="1 2">
    <name type="scientific">Pseudocalidococcus azoricus BACA0444</name>
    <dbReference type="NCBI Taxonomy" id="2918990"/>
    <lineage>
        <taxon>Bacteria</taxon>
        <taxon>Bacillati</taxon>
        <taxon>Cyanobacteriota</taxon>
        <taxon>Cyanophyceae</taxon>
        <taxon>Acaryochloridales</taxon>
        <taxon>Thermosynechococcaceae</taxon>
        <taxon>Pseudocalidococcus</taxon>
        <taxon>Pseudocalidococcus azoricus</taxon>
    </lineage>
</organism>
<gene>
    <name evidence="1" type="ORF">RIF25_16850</name>
</gene>
<evidence type="ECO:0000313" key="1">
    <source>
        <dbReference type="EMBL" id="MDS3862467.1"/>
    </source>
</evidence>
<comment type="caution">
    <text evidence="1">The sequence shown here is derived from an EMBL/GenBank/DDBJ whole genome shotgun (WGS) entry which is preliminary data.</text>
</comment>
<sequence length="169" mass="17541">MFTLPSQAQKNPGDIIVIGNSPRQWAQNQSYWNQLVGVFGRAIPAATAPAPPSDTTQAGADPQVLTQKLLQNISVGAPQLQPILKLPGSSQVSGSLTNRNNQPVTIGGVNFEVLDNTGNVIQTGSAVPEPATVGPGQTVTYQQTLLTVPSDVGASVRLINPPVTIQGGI</sequence>
<name>A0AAE4K152_9CYAN</name>
<evidence type="ECO:0000313" key="2">
    <source>
        <dbReference type="Proteomes" id="UP001268256"/>
    </source>
</evidence>
<keyword evidence="2" id="KW-1185">Reference proteome</keyword>
<dbReference type="EMBL" id="JAVMIP010000031">
    <property type="protein sequence ID" value="MDS3862467.1"/>
    <property type="molecule type" value="Genomic_DNA"/>
</dbReference>
<accession>A0AAE4K152</accession>
<reference evidence="2" key="1">
    <citation type="submission" date="2023-07" db="EMBL/GenBank/DDBJ databases">
        <authorList>
            <person name="Luz R."/>
            <person name="Cordeiro R."/>
            <person name="Fonseca A."/>
            <person name="Goncalves V."/>
        </authorList>
    </citation>
    <scope>NUCLEOTIDE SEQUENCE [LARGE SCALE GENOMIC DNA]</scope>
    <source>
        <strain evidence="2">BACA0444</strain>
    </source>
</reference>
<protein>
    <submittedName>
        <fullName evidence="1">FxLYD domain-containing protein</fullName>
    </submittedName>
</protein>
<dbReference type="NCBIfam" id="NF038353">
    <property type="entry name" value="FxLYD_dom"/>
    <property type="match status" value="1"/>
</dbReference>
<dbReference type="Proteomes" id="UP001268256">
    <property type="component" value="Unassembled WGS sequence"/>
</dbReference>
<dbReference type="AlphaFoldDB" id="A0AAE4K152"/>